<dbReference type="InterPro" id="IPR036388">
    <property type="entry name" value="WH-like_DNA-bd_sf"/>
</dbReference>
<evidence type="ECO:0000313" key="1">
    <source>
        <dbReference type="EMBL" id="REI39596.1"/>
    </source>
</evidence>
<dbReference type="EMBL" id="QUAJ01000038">
    <property type="protein sequence ID" value="REI39596.1"/>
    <property type="molecule type" value="Genomic_DNA"/>
</dbReference>
<comment type="caution">
    <text evidence="1">The sequence shown here is derived from an EMBL/GenBank/DDBJ whole genome shotgun (WGS) entry which is preliminary data.</text>
</comment>
<reference evidence="1 2" key="1">
    <citation type="submission" date="2018-08" db="EMBL/GenBank/DDBJ databases">
        <title>Draft genome sequence of Psychrilyobacter sp. strain SD5 isolated from Black Sea water.</title>
        <authorList>
            <person name="Yadav S."/>
            <person name="Villanueva L."/>
            <person name="Damste J.S.S."/>
        </authorList>
    </citation>
    <scope>NUCLEOTIDE SEQUENCE [LARGE SCALE GENOMIC DNA]</scope>
    <source>
        <strain evidence="1 2">SD5</strain>
    </source>
</reference>
<proteinExistence type="predicted"/>
<dbReference type="InterPro" id="IPR009057">
    <property type="entry name" value="Homeodomain-like_sf"/>
</dbReference>
<protein>
    <submittedName>
        <fullName evidence="1">Transposase</fullName>
    </submittedName>
</protein>
<dbReference type="RefSeq" id="WP_114643526.1">
    <property type="nucleotide sequence ID" value="NZ_JAACIO010000036.1"/>
</dbReference>
<dbReference type="Proteomes" id="UP000263486">
    <property type="component" value="Unassembled WGS sequence"/>
</dbReference>
<accession>A0ABX9KDQ3</accession>
<sequence length="99" mass="11732">MSEKYNKYSKETKLKAVKKHLNDGFSYQTIANEMNIKSKTQVKKFKELGDTAFDTENRGRTKGVKKRRTKNNFSSLEEEVEYLRMEVEYLKKLKKITGR</sequence>
<name>A0ABX9KDQ3_9FUSO</name>
<organism evidence="1 2">
    <name type="scientific">Psychrilyobacter piezotolerans</name>
    <dbReference type="NCBI Taxonomy" id="2293438"/>
    <lineage>
        <taxon>Bacteria</taxon>
        <taxon>Fusobacteriati</taxon>
        <taxon>Fusobacteriota</taxon>
        <taxon>Fusobacteriia</taxon>
        <taxon>Fusobacteriales</taxon>
        <taxon>Fusobacteriaceae</taxon>
        <taxon>Psychrilyobacter</taxon>
    </lineage>
</organism>
<dbReference type="SUPFAM" id="SSF46689">
    <property type="entry name" value="Homeodomain-like"/>
    <property type="match status" value="1"/>
</dbReference>
<keyword evidence="2" id="KW-1185">Reference proteome</keyword>
<evidence type="ECO:0000313" key="2">
    <source>
        <dbReference type="Proteomes" id="UP000263486"/>
    </source>
</evidence>
<dbReference type="Gene3D" id="1.10.10.10">
    <property type="entry name" value="Winged helix-like DNA-binding domain superfamily/Winged helix DNA-binding domain"/>
    <property type="match status" value="1"/>
</dbReference>
<gene>
    <name evidence="1" type="ORF">DYH56_14170</name>
</gene>